<comment type="caution">
    <text evidence="1">The sequence shown here is derived from an EMBL/GenBank/DDBJ whole genome shotgun (WGS) entry which is preliminary data.</text>
</comment>
<accession>A0ACC2IUW7</accession>
<evidence type="ECO:0000313" key="1">
    <source>
        <dbReference type="EMBL" id="KAJ8118907.1"/>
    </source>
</evidence>
<name>A0ACC2IUW7_9PLEO</name>
<sequence>MASYNAACLLTNCTVPPADYYKRRIRRLQAMSEWWCFEYSTCIPRNPDSELDAHQLCKSITQCAGFQKYFGLESAPGIHSCYYYCGIELRKLSSHLGQFPGESSQDSTAAVRNVDSNLLWALDSFLGLARGFPAFGWSGPRDNNCRPHRVHNRRHHKVTAAVLIGHSVATMWRPQRRLRNFFYATWDFGEHELPRRHPLGFARAVAAAIIRLKQQSNRDQAEPILGRLTASGLHRHQRLTVPVVWQHCLVRRDVDRSAIIDSYVGMPRTIRRADRLADRVPAVEEATAPTRSTRGMLVASAVKLHTDPSLVLSPERRLQLLEPEYGSSASEVVIGSKMVLGTRAMLTCLLWCLKMAVFDLLARLISKMPYERIVVYSFWSVLLSTFVASIITIYVGCRPFERHWQIYPDPGECVIGNMWLITYESSNIVTDLMLMALSFTLVCSVTVPIAQRLRVMALFSIGIFLVTISIIRIMQGKNSRVQRGHTLWASLEILLAVVVAVTPTIYALAHGRHEDSSFDRTHLSEYPRGRTFSEGTVSGDKHKDSLWTVMHDDTLNRLDSSSSQRALIGVRHESLNARIV</sequence>
<gene>
    <name evidence="1" type="ORF">OPT61_g189</name>
</gene>
<keyword evidence="2" id="KW-1185">Reference proteome</keyword>
<proteinExistence type="predicted"/>
<protein>
    <submittedName>
        <fullName evidence="1">Uncharacterized protein</fullName>
    </submittedName>
</protein>
<reference evidence="1" key="1">
    <citation type="submission" date="2022-11" db="EMBL/GenBank/DDBJ databases">
        <title>Genome Sequence of Boeremia exigua.</title>
        <authorList>
            <person name="Buettner E."/>
        </authorList>
    </citation>
    <scope>NUCLEOTIDE SEQUENCE</scope>
    <source>
        <strain evidence="1">CU02</strain>
    </source>
</reference>
<dbReference type="Proteomes" id="UP001153331">
    <property type="component" value="Unassembled WGS sequence"/>
</dbReference>
<organism evidence="1 2">
    <name type="scientific">Boeremia exigua</name>
    <dbReference type="NCBI Taxonomy" id="749465"/>
    <lineage>
        <taxon>Eukaryota</taxon>
        <taxon>Fungi</taxon>
        <taxon>Dikarya</taxon>
        <taxon>Ascomycota</taxon>
        <taxon>Pezizomycotina</taxon>
        <taxon>Dothideomycetes</taxon>
        <taxon>Pleosporomycetidae</taxon>
        <taxon>Pleosporales</taxon>
        <taxon>Pleosporineae</taxon>
        <taxon>Didymellaceae</taxon>
        <taxon>Boeremia</taxon>
    </lineage>
</organism>
<dbReference type="EMBL" id="JAPHNI010000006">
    <property type="protein sequence ID" value="KAJ8118907.1"/>
    <property type="molecule type" value="Genomic_DNA"/>
</dbReference>
<evidence type="ECO:0000313" key="2">
    <source>
        <dbReference type="Proteomes" id="UP001153331"/>
    </source>
</evidence>